<evidence type="ECO:0000256" key="6">
    <source>
        <dbReference type="ARBA" id="ARBA00022989"/>
    </source>
</evidence>
<dbReference type="STRING" id="3750.A0A498IPH6"/>
<feature type="transmembrane region" description="Helical" evidence="11">
    <location>
        <begin position="319"/>
        <end position="339"/>
    </location>
</feature>
<accession>A0A498IPH6</accession>
<evidence type="ECO:0000313" key="13">
    <source>
        <dbReference type="EMBL" id="RXH85069.1"/>
    </source>
</evidence>
<dbReference type="InterPro" id="IPR004087">
    <property type="entry name" value="KH_dom"/>
</dbReference>
<evidence type="ECO:0000259" key="12">
    <source>
        <dbReference type="SMART" id="SM00322"/>
    </source>
</evidence>
<organism evidence="13 14">
    <name type="scientific">Malus domestica</name>
    <name type="common">Apple</name>
    <name type="synonym">Pyrus malus</name>
    <dbReference type="NCBI Taxonomy" id="3750"/>
    <lineage>
        <taxon>Eukaryota</taxon>
        <taxon>Viridiplantae</taxon>
        <taxon>Streptophyta</taxon>
        <taxon>Embryophyta</taxon>
        <taxon>Tracheophyta</taxon>
        <taxon>Spermatophyta</taxon>
        <taxon>Magnoliopsida</taxon>
        <taxon>eudicotyledons</taxon>
        <taxon>Gunneridae</taxon>
        <taxon>Pentapetalae</taxon>
        <taxon>rosids</taxon>
        <taxon>fabids</taxon>
        <taxon>Rosales</taxon>
        <taxon>Rosaceae</taxon>
        <taxon>Amygdaloideae</taxon>
        <taxon>Maleae</taxon>
        <taxon>Malus</taxon>
    </lineage>
</organism>
<evidence type="ECO:0000256" key="7">
    <source>
        <dbReference type="ARBA" id="ARBA00023136"/>
    </source>
</evidence>
<name>A0A498IPH6_MALDO</name>
<dbReference type="GO" id="GO:0006488">
    <property type="term" value="P:dolichol-linked oligosaccharide biosynthetic process"/>
    <property type="evidence" value="ECO:0007669"/>
    <property type="project" value="InterPro"/>
</dbReference>
<dbReference type="Proteomes" id="UP000290289">
    <property type="component" value="Chromosome 11"/>
</dbReference>
<comment type="caution">
    <text evidence="13">The sequence shown here is derived from an EMBL/GenBank/DDBJ whole genome shotgun (WGS) entry which is preliminary data.</text>
</comment>
<dbReference type="GO" id="GO:0034203">
    <property type="term" value="P:glycolipid translocation"/>
    <property type="evidence" value="ECO:0007669"/>
    <property type="project" value="TreeGrafter"/>
</dbReference>
<evidence type="ECO:0000256" key="1">
    <source>
        <dbReference type="ARBA" id="ARBA00004477"/>
    </source>
</evidence>
<feature type="transmembrane region" description="Helical" evidence="11">
    <location>
        <begin position="101"/>
        <end position="122"/>
    </location>
</feature>
<protein>
    <recommendedName>
        <fullName evidence="8">Man(5)GlcNAc(2)-PP-dolichol translocation protein RFT1</fullName>
    </recommendedName>
</protein>
<dbReference type="InterPro" id="IPR036612">
    <property type="entry name" value="KH_dom_type_1_sf"/>
</dbReference>
<dbReference type="InterPro" id="IPR055256">
    <property type="entry name" value="KH_1_KHDC4/BBP-like"/>
</dbReference>
<feature type="region of interest" description="Disordered" evidence="10">
    <location>
        <begin position="541"/>
        <end position="581"/>
    </location>
</feature>
<dbReference type="InterPro" id="IPR032377">
    <property type="entry name" value="STAR_dimer"/>
</dbReference>
<evidence type="ECO:0000256" key="10">
    <source>
        <dbReference type="SAM" id="MobiDB-lite"/>
    </source>
</evidence>
<gene>
    <name evidence="13" type="ORF">DVH24_041837</name>
</gene>
<reference evidence="13 14" key="1">
    <citation type="submission" date="2018-10" db="EMBL/GenBank/DDBJ databases">
        <title>A high-quality apple genome assembly.</title>
        <authorList>
            <person name="Hu J."/>
        </authorList>
    </citation>
    <scope>NUCLEOTIDE SEQUENCE [LARGE SCALE GENOMIC DNA]</scope>
    <source>
        <strain evidence="14">cv. HFTH1</strain>
        <tissue evidence="13">Young leaf</tissue>
    </source>
</reference>
<feature type="transmembrane region" description="Helical" evidence="11">
    <location>
        <begin position="156"/>
        <end position="175"/>
    </location>
</feature>
<dbReference type="Pfam" id="PF16544">
    <property type="entry name" value="STAR_dimer"/>
    <property type="match status" value="1"/>
</dbReference>
<dbReference type="SMART" id="SM00322">
    <property type="entry name" value="KH"/>
    <property type="match status" value="1"/>
</dbReference>
<comment type="subcellular location">
    <subcellularLocation>
        <location evidence="1">Endoplasmic reticulum membrane</location>
        <topology evidence="1">Multi-pass membrane protein</topology>
    </subcellularLocation>
</comment>
<dbReference type="Gene3D" id="3.30.1370.10">
    <property type="entry name" value="K Homology domain, type 1"/>
    <property type="match status" value="1"/>
</dbReference>
<dbReference type="AlphaFoldDB" id="A0A498IPH6"/>
<dbReference type="Pfam" id="PF04506">
    <property type="entry name" value="Rft-1"/>
    <property type="match status" value="1"/>
</dbReference>
<evidence type="ECO:0000256" key="8">
    <source>
        <dbReference type="ARBA" id="ARBA00044793"/>
    </source>
</evidence>
<dbReference type="GO" id="GO:0005789">
    <property type="term" value="C:endoplasmic reticulum membrane"/>
    <property type="evidence" value="ECO:0007669"/>
    <property type="project" value="UniProtKB-SubCell"/>
</dbReference>
<evidence type="ECO:0000256" key="2">
    <source>
        <dbReference type="ARBA" id="ARBA00004922"/>
    </source>
</evidence>
<feature type="transmembrane region" description="Helical" evidence="11">
    <location>
        <begin position="187"/>
        <end position="210"/>
    </location>
</feature>
<dbReference type="PANTHER" id="PTHR13117:SF5">
    <property type="entry name" value="PROTEIN RFT1 HOMOLOG"/>
    <property type="match status" value="1"/>
</dbReference>
<keyword evidence="6 11" id="KW-1133">Transmembrane helix</keyword>
<dbReference type="PANTHER" id="PTHR13117">
    <property type="entry name" value="ENDOPLASMIC RETICULUM MULTISPAN TRANSMEMBRANE PROTEIN-RELATED"/>
    <property type="match status" value="1"/>
</dbReference>
<evidence type="ECO:0000256" key="4">
    <source>
        <dbReference type="ARBA" id="ARBA00022692"/>
    </source>
</evidence>
<comment type="function">
    <text evidence="9">Intramembrane glycolipid transporter that operates in the biosynthetic pathway of dolichol-linked oligosaccharides, the glycan precursors employed in protein asparagine (N)-glycosylation. The sequential addition of sugars to dolichol pyrophosphate produces dolichol-linked oligosaccharides containing fourteen sugars, including two GlcNAcs, nine mannoses and three glucoses. Once assembled, the oligosaccharide is transferred from the lipid to nascent proteins by oligosaccharyltransferases. The assembly of dolichol-linked oligosaccharides begins on the cytosolic side of the endoplasmic reticulum membrane and finishes in its lumen. RFT1 could mediate the translocation of the cytosolically oriented intermediate DolPP-GlcNAc2Man5, produced by ALG11, into the ER lumen where dolichol-linked oligosaccharides assembly continues. However, the intramembrane lipid transporter activity could not be confirmed in vitro.</text>
</comment>
<dbReference type="InterPro" id="IPR007594">
    <property type="entry name" value="RFT1"/>
</dbReference>
<dbReference type="SUPFAM" id="SSF54791">
    <property type="entry name" value="Eukaryotic type KH-domain (KH-domain type I)"/>
    <property type="match status" value="1"/>
</dbReference>
<feature type="transmembrane region" description="Helical" evidence="11">
    <location>
        <begin position="359"/>
        <end position="380"/>
    </location>
</feature>
<keyword evidence="4 11" id="KW-0812">Transmembrane</keyword>
<proteinExistence type="inferred from homology"/>
<dbReference type="CDD" id="cd22467">
    <property type="entry name" value="KH-I_SPIN1_like"/>
    <property type="match status" value="1"/>
</dbReference>
<evidence type="ECO:0000256" key="9">
    <source>
        <dbReference type="ARBA" id="ARBA00045912"/>
    </source>
</evidence>
<sequence length="928" mass="104514">MSNSSPVGSQSQQFSDSSFSRTFKYLLATQFLSRGIPFIFNAWIVRHLSVEDFALYGVQFPLFVTCVLFLSREGVRRACLRADMKRDGASTEENIAKIMKFAWLIPPCGILLTVAACTVVFWNKDLSFSNPYGQAILINEPLYILSQNLLLLKLRLVVETVATLFRCITMFILIVKQTDMEKAIVFTLSQTAYGVCLFLGYWVYFLFFAACRSTALFPFSVKNKKDYDRELSDMCKLFTLQSFVKLILQEGQSLILLWWATYYNQAVYGLVDKLGSLVVRMVFLPFEESSYATFARSASGKDPDKDRRLGSSLTEALKLVLLIGLVFMVFGPSYSYSLIRLLYGRNWSDGEASSALRYYCFYIIVLAMNGTSEAFLHAVAKEKQLVQSNLSSFLFAFIHIVLNILLINSAGAVGLILANSLNMILRIIYSGIFIKHHFQDSSTFSFYRCLPSGWKVLLFSGMTTTISERVFLDRENFLPTFLVHFSIGVACFCMSSFVMYVLVPCVHAEIFVSRCPSYFAHEDVNHQTQQDVEVAAMYYEEKQGGRERERERLVGNRDRPTSRPQTYTERVTSDDQKKKKTIGRLRGAMEMMSSSGGGRYMAYSPSPSAPHSPHLSGLRSASSSAALVAAEQEKYLSELLGERHKLCPFLPVLPNCNRLLNQEILRVTTLLGNASVLGQSGIELASPLASRGMFSNGGADVNGWASRFQSEVLQFILPLLRQMSGLLQSSSTQNWLSPQSSSSGLIVKRTIRVDIPVDKYPNYNFVGRLLGPRGNSLKRVEVTTECRVLIRGRGSIKDPTKEEMMRGKPGYEHLNEPLHILVEAELPVEIIDTRLLQAREVLEDLLRPVDESQDFYKKQQLRELAMLNGTLREEGSPMSGSVSPFHNSLGMKRAKTRGSLSLSLYYYKHVMTVLLPSPGFCEQVMNNL</sequence>
<evidence type="ECO:0000313" key="14">
    <source>
        <dbReference type="Proteomes" id="UP000290289"/>
    </source>
</evidence>
<dbReference type="EMBL" id="RDQH01000337">
    <property type="protein sequence ID" value="RXH85069.1"/>
    <property type="molecule type" value="Genomic_DNA"/>
</dbReference>
<evidence type="ECO:0000256" key="3">
    <source>
        <dbReference type="ARBA" id="ARBA00010288"/>
    </source>
</evidence>
<keyword evidence="7 11" id="KW-0472">Membrane</keyword>
<feature type="domain" description="K Homology" evidence="12">
    <location>
        <begin position="747"/>
        <end position="840"/>
    </location>
</feature>
<feature type="transmembrane region" description="Helical" evidence="11">
    <location>
        <begin position="481"/>
        <end position="503"/>
    </location>
</feature>
<comment type="similarity">
    <text evidence="3">Belongs to the RFT1 family.</text>
</comment>
<feature type="compositionally biased region" description="Basic and acidic residues" evidence="10">
    <location>
        <begin position="541"/>
        <end position="561"/>
    </location>
</feature>
<evidence type="ECO:0000256" key="11">
    <source>
        <dbReference type="SAM" id="Phobius"/>
    </source>
</evidence>
<comment type="pathway">
    <text evidence="2">Protein modification; protein glycosylation.</text>
</comment>
<dbReference type="GO" id="GO:0003723">
    <property type="term" value="F:RNA binding"/>
    <property type="evidence" value="ECO:0007669"/>
    <property type="project" value="InterPro"/>
</dbReference>
<keyword evidence="5" id="KW-0256">Endoplasmic reticulum</keyword>
<evidence type="ECO:0000256" key="5">
    <source>
        <dbReference type="ARBA" id="ARBA00022824"/>
    </source>
</evidence>
<dbReference type="Pfam" id="PF22675">
    <property type="entry name" value="KH-I_KHDC4-BBP"/>
    <property type="match status" value="1"/>
</dbReference>
<feature type="transmembrane region" description="Helical" evidence="11">
    <location>
        <begin position="392"/>
        <end position="418"/>
    </location>
</feature>
<feature type="transmembrane region" description="Helical" evidence="11">
    <location>
        <begin position="53"/>
        <end position="71"/>
    </location>
</feature>
<keyword evidence="14" id="KW-1185">Reference proteome</keyword>